<dbReference type="Gene3D" id="2.40.50.90">
    <property type="match status" value="1"/>
</dbReference>
<keyword evidence="3" id="KW-0812">Transmembrane</keyword>
<evidence type="ECO:0000313" key="6">
    <source>
        <dbReference type="RefSeq" id="XP_022096223.1"/>
    </source>
</evidence>
<feature type="transmembrane region" description="Helical" evidence="3">
    <location>
        <begin position="6"/>
        <end position="27"/>
    </location>
</feature>
<dbReference type="Gene3D" id="2.30.30.140">
    <property type="match status" value="1"/>
</dbReference>
<dbReference type="GO" id="GO:0034237">
    <property type="term" value="F:protein kinase A regulatory subunit binding"/>
    <property type="evidence" value="ECO:0007669"/>
    <property type="project" value="TreeGrafter"/>
</dbReference>
<keyword evidence="1" id="KW-0694">RNA-binding</keyword>
<dbReference type="AlphaFoldDB" id="A0A8B7YY97"/>
<evidence type="ECO:0000259" key="4">
    <source>
        <dbReference type="PROSITE" id="PS50304"/>
    </source>
</evidence>
<feature type="domain" description="Tudor" evidence="4">
    <location>
        <begin position="409"/>
        <end position="467"/>
    </location>
</feature>
<dbReference type="GeneID" id="110982240"/>
<dbReference type="InterPro" id="IPR004088">
    <property type="entry name" value="KH_dom_type_1"/>
</dbReference>
<protein>
    <submittedName>
        <fullName evidence="6 7">A-kinase anchor protein 1, mitochondrial-like</fullName>
    </submittedName>
</protein>
<dbReference type="GO" id="GO:0005739">
    <property type="term" value="C:mitochondrion"/>
    <property type="evidence" value="ECO:0007669"/>
    <property type="project" value="TreeGrafter"/>
</dbReference>
<proteinExistence type="predicted"/>
<evidence type="ECO:0000313" key="5">
    <source>
        <dbReference type="Proteomes" id="UP000694845"/>
    </source>
</evidence>
<reference evidence="6 7" key="1">
    <citation type="submission" date="2025-04" db="UniProtKB">
        <authorList>
            <consortium name="RefSeq"/>
        </authorList>
    </citation>
    <scope>IDENTIFICATION</scope>
</reference>
<evidence type="ECO:0000313" key="8">
    <source>
        <dbReference type="RefSeq" id="XP_022096226.1"/>
    </source>
</evidence>
<feature type="region of interest" description="Disordered" evidence="2">
    <location>
        <begin position="194"/>
        <end position="251"/>
    </location>
</feature>
<dbReference type="PROSITE" id="PS50084">
    <property type="entry name" value="KH_TYPE_1"/>
    <property type="match status" value="1"/>
</dbReference>
<dbReference type="Gene3D" id="3.30.1370.10">
    <property type="entry name" value="K Homology domain, type 1"/>
    <property type="match status" value="1"/>
</dbReference>
<dbReference type="PROSITE" id="PS50304">
    <property type="entry name" value="TUDOR"/>
    <property type="match status" value="1"/>
</dbReference>
<keyword evidence="3" id="KW-1133">Transmembrane helix</keyword>
<dbReference type="InterPro" id="IPR036612">
    <property type="entry name" value="KH_dom_type_1_sf"/>
</dbReference>
<dbReference type="CDD" id="cd22395">
    <property type="entry name" value="KH-I_AKAP1"/>
    <property type="match status" value="1"/>
</dbReference>
<dbReference type="InterPro" id="IPR004087">
    <property type="entry name" value="KH_dom"/>
</dbReference>
<sequence>MAQLRYTKYVAVCGTALTAGLVGLYLYKRRAAKKEEERRAKGEQESKAEENMDSNESKPESQSERDTARDIDQQVTVPDDSGIDVEEVVMLREKSLDQEFPQTGDKQLAVVDEVQDMFEPLDTIESAPTESSCKEEVMLVEEPVMQSAQMPVESLLPPSSSTLESSPRGYSEAGSEGSLTLDWATAVDQVDEMHKEESLVSPTTSLQSHPEGSVAGSDLSTETNSDSSSLDSGRCTGSTTSTGTLQHPQPAVREMPTVYQFEFPAKECGRLIGKAGKNIKGIRSRSGAKVTLRDWPDEKTKQICVIEGFQSEIDAALADIQNKFPLVDTSKQYIEMEQVTVPAATVPEMSQIHLHEEIVNDVIVSSVVSAGHVFVQQPTHPTYMALTRLNTFMNNCYSQMDMTPPLPRPIEVGVICAAPMMQGWYRAQIVDIFPDTDEVDLKFLDFGGYARIESYVLKQIRTDFMSLPFQANECYLSNIAPLAGEEDFSEVARLFVEQVAQNFNILQAQVTGYCEDGMPFIELFYTDSERKVQSLNKELVNQGLVTWYEEGMEESLTDTSLLSEVEPTSQ</sequence>
<dbReference type="InterPro" id="IPR047367">
    <property type="entry name" value="Tudor_AKAP1"/>
</dbReference>
<evidence type="ECO:0000256" key="1">
    <source>
        <dbReference type="PROSITE-ProRule" id="PRU00117"/>
    </source>
</evidence>
<dbReference type="Proteomes" id="UP000694845">
    <property type="component" value="Unplaced"/>
</dbReference>
<name>A0A8B7YY97_ACAPL</name>
<dbReference type="GO" id="GO:0003723">
    <property type="term" value="F:RNA binding"/>
    <property type="evidence" value="ECO:0007669"/>
    <property type="project" value="UniProtKB-UniRule"/>
</dbReference>
<keyword evidence="5" id="KW-1185">Reference proteome</keyword>
<dbReference type="RefSeq" id="XP_022096223.1">
    <property type="nucleotide sequence ID" value="XM_022240531.1"/>
</dbReference>
<dbReference type="RefSeq" id="XP_022096226.1">
    <property type="nucleotide sequence ID" value="XM_022240534.1"/>
</dbReference>
<dbReference type="OrthoDB" id="10069557at2759"/>
<feature type="compositionally biased region" description="Low complexity" evidence="2">
    <location>
        <begin position="154"/>
        <end position="167"/>
    </location>
</feature>
<dbReference type="SMART" id="SM00333">
    <property type="entry name" value="TUDOR"/>
    <property type="match status" value="1"/>
</dbReference>
<dbReference type="OMA" id="FMNNCYS"/>
<dbReference type="SUPFAM" id="SSF63748">
    <property type="entry name" value="Tudor/PWWP/MBT"/>
    <property type="match status" value="1"/>
</dbReference>
<feature type="region of interest" description="Disordered" evidence="2">
    <location>
        <begin position="32"/>
        <end position="81"/>
    </location>
</feature>
<dbReference type="RefSeq" id="XP_022096224.1">
    <property type="nucleotide sequence ID" value="XM_022240532.1"/>
</dbReference>
<dbReference type="KEGG" id="aplc:110982240"/>
<dbReference type="InterPro" id="IPR002999">
    <property type="entry name" value="Tudor"/>
</dbReference>
<accession>A0A8B7YY97</accession>
<organism evidence="5 8">
    <name type="scientific">Acanthaster planci</name>
    <name type="common">Crown-of-thorns starfish</name>
    <dbReference type="NCBI Taxonomy" id="133434"/>
    <lineage>
        <taxon>Eukaryota</taxon>
        <taxon>Metazoa</taxon>
        <taxon>Echinodermata</taxon>
        <taxon>Eleutherozoa</taxon>
        <taxon>Asterozoa</taxon>
        <taxon>Asteroidea</taxon>
        <taxon>Valvatacea</taxon>
        <taxon>Valvatida</taxon>
        <taxon>Acanthasteridae</taxon>
        <taxon>Acanthaster</taxon>
    </lineage>
</organism>
<dbReference type="CDD" id="cd20407">
    <property type="entry name" value="Tudor_AKAP1"/>
    <property type="match status" value="1"/>
</dbReference>
<dbReference type="Pfam" id="PF00567">
    <property type="entry name" value="TUDOR"/>
    <property type="match status" value="1"/>
</dbReference>
<dbReference type="GO" id="GO:0016020">
    <property type="term" value="C:membrane"/>
    <property type="evidence" value="ECO:0007669"/>
    <property type="project" value="TreeGrafter"/>
</dbReference>
<dbReference type="PANTHER" id="PTHR22948:SF65">
    <property type="entry name" value="A-KINASE ANCHORING PROTEIN 1"/>
    <property type="match status" value="1"/>
</dbReference>
<dbReference type="SMART" id="SM00322">
    <property type="entry name" value="KH"/>
    <property type="match status" value="1"/>
</dbReference>
<keyword evidence="3" id="KW-0472">Membrane</keyword>
<dbReference type="InterPro" id="IPR035437">
    <property type="entry name" value="SNase_OB-fold_sf"/>
</dbReference>
<dbReference type="Pfam" id="PF00013">
    <property type="entry name" value="KH_1"/>
    <property type="match status" value="1"/>
</dbReference>
<evidence type="ECO:0000313" key="7">
    <source>
        <dbReference type="RefSeq" id="XP_022096224.1"/>
    </source>
</evidence>
<evidence type="ECO:0000256" key="3">
    <source>
        <dbReference type="SAM" id="Phobius"/>
    </source>
</evidence>
<dbReference type="PANTHER" id="PTHR22948">
    <property type="entry name" value="TUDOR DOMAIN CONTAINING PROTEIN"/>
    <property type="match status" value="1"/>
</dbReference>
<feature type="compositionally biased region" description="Basic and acidic residues" evidence="2">
    <location>
        <begin position="33"/>
        <end position="72"/>
    </location>
</feature>
<gene>
    <name evidence="6 7 8" type="primary">LOC110982240</name>
</gene>
<evidence type="ECO:0000256" key="2">
    <source>
        <dbReference type="SAM" id="MobiDB-lite"/>
    </source>
</evidence>
<dbReference type="InterPro" id="IPR050621">
    <property type="entry name" value="Tudor_domain_containing"/>
</dbReference>
<feature type="compositionally biased region" description="Polar residues" evidence="2">
    <location>
        <begin position="218"/>
        <end position="231"/>
    </location>
</feature>
<feature type="region of interest" description="Disordered" evidence="2">
    <location>
        <begin position="154"/>
        <end position="177"/>
    </location>
</feature>
<dbReference type="SUPFAM" id="SSF54791">
    <property type="entry name" value="Eukaryotic type KH-domain (KH-domain type I)"/>
    <property type="match status" value="1"/>
</dbReference>
<dbReference type="InterPro" id="IPR047368">
    <property type="entry name" value="KH-I_AKAP1"/>
</dbReference>
<feature type="compositionally biased region" description="Polar residues" evidence="2">
    <location>
        <begin position="200"/>
        <end position="210"/>
    </location>
</feature>